<dbReference type="EMBL" id="AMFJ01000651">
    <property type="protein sequence ID" value="EKE26862.1"/>
    <property type="molecule type" value="Genomic_DNA"/>
</dbReference>
<dbReference type="GO" id="GO:0005524">
    <property type="term" value="F:ATP binding"/>
    <property type="evidence" value="ECO:0007669"/>
    <property type="project" value="UniProtKB-KW"/>
</dbReference>
<protein>
    <recommendedName>
        <fullName evidence="5">ABC transporter domain-containing protein</fullName>
    </recommendedName>
</protein>
<proteinExistence type="inferred from homology"/>
<dbReference type="InterPro" id="IPR003439">
    <property type="entry name" value="ABC_transporter-like_ATP-bd"/>
</dbReference>
<dbReference type="AlphaFoldDB" id="K2FY86"/>
<evidence type="ECO:0000256" key="3">
    <source>
        <dbReference type="ARBA" id="ARBA00022741"/>
    </source>
</evidence>
<keyword evidence="3" id="KW-0547">Nucleotide-binding</keyword>
<organism evidence="6">
    <name type="scientific">uncultured bacterium</name>
    <name type="common">gcode 4</name>
    <dbReference type="NCBI Taxonomy" id="1234023"/>
    <lineage>
        <taxon>Bacteria</taxon>
        <taxon>environmental samples</taxon>
    </lineage>
</organism>
<dbReference type="PANTHER" id="PTHR42798">
    <property type="entry name" value="LIPOPROTEIN-RELEASING SYSTEM ATP-BINDING PROTEIN LOLD"/>
    <property type="match status" value="1"/>
</dbReference>
<dbReference type="GO" id="GO:0022857">
    <property type="term" value="F:transmembrane transporter activity"/>
    <property type="evidence" value="ECO:0007669"/>
    <property type="project" value="UniProtKB-ARBA"/>
</dbReference>
<accession>K2FY86</accession>
<dbReference type="InterPro" id="IPR027417">
    <property type="entry name" value="P-loop_NTPase"/>
</dbReference>
<keyword evidence="2" id="KW-0813">Transport</keyword>
<evidence type="ECO:0000256" key="2">
    <source>
        <dbReference type="ARBA" id="ARBA00022448"/>
    </source>
</evidence>
<keyword evidence="4" id="KW-0067">ATP-binding</keyword>
<feature type="domain" description="ABC transporter" evidence="5">
    <location>
        <begin position="6"/>
        <end position="223"/>
    </location>
</feature>
<dbReference type="Gene3D" id="3.40.50.300">
    <property type="entry name" value="P-loop containing nucleotide triphosphate hydrolases"/>
    <property type="match status" value="1"/>
</dbReference>
<dbReference type="FunFam" id="3.40.50.300:FF:000032">
    <property type="entry name" value="Export ABC transporter ATP-binding protein"/>
    <property type="match status" value="1"/>
</dbReference>
<sequence>MSESIIKMTWIKKIYNAWDDILEVLKWVDFQMNKWEFVSIMWESGSGKSTLMNIIWMLDNPSNGNYFFNGVDISKATDDEQAILRRQNIGFIFQSYNLLPKTSALRQVMLPLVYQWVPAKLRKQKAIEALIKVWLKDKINSLPSEMSGWQQQRVAIARAIVTDPLLILWDEPTWALDSKTWNDVMEIISRINDEWKTVLIITHSAEVDKFSKKHIFIKDGMIV</sequence>
<name>K2FY86_9BACT</name>
<dbReference type="CDD" id="cd03255">
    <property type="entry name" value="ABC_MJ0796_LolCDE_FtsE"/>
    <property type="match status" value="1"/>
</dbReference>
<dbReference type="PROSITE" id="PS50893">
    <property type="entry name" value="ABC_TRANSPORTER_2"/>
    <property type="match status" value="1"/>
</dbReference>
<dbReference type="SMART" id="SM00382">
    <property type="entry name" value="AAA"/>
    <property type="match status" value="1"/>
</dbReference>
<evidence type="ECO:0000313" key="6">
    <source>
        <dbReference type="EMBL" id="EKE26862.1"/>
    </source>
</evidence>
<dbReference type="InterPro" id="IPR003593">
    <property type="entry name" value="AAA+_ATPase"/>
</dbReference>
<reference evidence="6" key="1">
    <citation type="journal article" date="2012" name="Science">
        <title>Fermentation, hydrogen, and sulfur metabolism in multiple uncultivated bacterial phyla.</title>
        <authorList>
            <person name="Wrighton K.C."/>
            <person name="Thomas B.C."/>
            <person name="Sharon I."/>
            <person name="Miller C.S."/>
            <person name="Castelle C.J."/>
            <person name="VerBerkmoes N.C."/>
            <person name="Wilkins M.J."/>
            <person name="Hettich R.L."/>
            <person name="Lipton M.S."/>
            <person name="Williams K.H."/>
            <person name="Long P.E."/>
            <person name="Banfield J.F."/>
        </authorList>
    </citation>
    <scope>NUCLEOTIDE SEQUENCE [LARGE SCALE GENOMIC DNA]</scope>
</reference>
<evidence type="ECO:0000256" key="4">
    <source>
        <dbReference type="ARBA" id="ARBA00022840"/>
    </source>
</evidence>
<dbReference type="GO" id="GO:0098796">
    <property type="term" value="C:membrane protein complex"/>
    <property type="evidence" value="ECO:0007669"/>
    <property type="project" value="UniProtKB-ARBA"/>
</dbReference>
<dbReference type="Pfam" id="PF00005">
    <property type="entry name" value="ABC_tran"/>
    <property type="match status" value="1"/>
</dbReference>
<gene>
    <name evidence="6" type="ORF">ACD_4C00135G0001</name>
</gene>
<comment type="similarity">
    <text evidence="1">Belongs to the ABC transporter superfamily.</text>
</comment>
<comment type="caution">
    <text evidence="6">The sequence shown here is derived from an EMBL/GenBank/DDBJ whole genome shotgun (WGS) entry which is preliminary data.</text>
</comment>
<evidence type="ECO:0000256" key="1">
    <source>
        <dbReference type="ARBA" id="ARBA00005417"/>
    </source>
</evidence>
<dbReference type="PANTHER" id="PTHR42798:SF6">
    <property type="entry name" value="CELL DIVISION ATP-BINDING PROTEIN FTSE"/>
    <property type="match status" value="1"/>
</dbReference>
<evidence type="ECO:0000259" key="5">
    <source>
        <dbReference type="PROSITE" id="PS50893"/>
    </source>
</evidence>
<dbReference type="SUPFAM" id="SSF52540">
    <property type="entry name" value="P-loop containing nucleoside triphosphate hydrolases"/>
    <property type="match status" value="1"/>
</dbReference>
<dbReference type="InterPro" id="IPR017911">
    <property type="entry name" value="MacB-like_ATP-bd"/>
</dbReference>
<dbReference type="GO" id="GO:0016887">
    <property type="term" value="F:ATP hydrolysis activity"/>
    <property type="evidence" value="ECO:0007669"/>
    <property type="project" value="InterPro"/>
</dbReference>